<dbReference type="EMBL" id="ML994092">
    <property type="protein sequence ID" value="KAF2199168.1"/>
    <property type="molecule type" value="Genomic_DNA"/>
</dbReference>
<name>A0A9P4JMG4_9PLEO</name>
<evidence type="ECO:0000313" key="4">
    <source>
        <dbReference type="Proteomes" id="UP000799536"/>
    </source>
</evidence>
<gene>
    <name evidence="3" type="ORF">GQ43DRAFT_376891</name>
</gene>
<feature type="coiled-coil region" evidence="1">
    <location>
        <begin position="166"/>
        <end position="200"/>
    </location>
</feature>
<organism evidence="3 4">
    <name type="scientific">Delitschia confertaspora ATCC 74209</name>
    <dbReference type="NCBI Taxonomy" id="1513339"/>
    <lineage>
        <taxon>Eukaryota</taxon>
        <taxon>Fungi</taxon>
        <taxon>Dikarya</taxon>
        <taxon>Ascomycota</taxon>
        <taxon>Pezizomycotina</taxon>
        <taxon>Dothideomycetes</taxon>
        <taxon>Pleosporomycetidae</taxon>
        <taxon>Pleosporales</taxon>
        <taxon>Delitschiaceae</taxon>
        <taxon>Delitschia</taxon>
    </lineage>
</organism>
<evidence type="ECO:0000256" key="1">
    <source>
        <dbReference type="SAM" id="Coils"/>
    </source>
</evidence>
<keyword evidence="4" id="KW-1185">Reference proteome</keyword>
<accession>A0A9P4JMG4</accession>
<comment type="caution">
    <text evidence="3">The sequence shown here is derived from an EMBL/GenBank/DDBJ whole genome shotgun (WGS) entry which is preliminary data.</text>
</comment>
<proteinExistence type="predicted"/>
<evidence type="ECO:0000313" key="3">
    <source>
        <dbReference type="EMBL" id="KAF2199168.1"/>
    </source>
</evidence>
<feature type="region of interest" description="Disordered" evidence="2">
    <location>
        <begin position="1"/>
        <end position="46"/>
    </location>
</feature>
<dbReference type="Proteomes" id="UP000799536">
    <property type="component" value="Unassembled WGS sequence"/>
</dbReference>
<sequence length="301" mass="34668">MKVTKKQPKPKGTQKSADSKAVQEPTSFHTEFSGSRRQNDEQDQDELSEILTEKPKAQGYPHLAHRIRNIPQEIVTSKWSPPSQQVQDQVREIFTYAMRSVIPTRRDERRGTEAEILLRQVVRKLERRVSRMLLPPNAKGMHFDLNQLLERNRILESHLTPATHANELLKKEIKRAELELADEKRNLAELETNLKSARLEQKKQDRPHPLLRLPKNFKIQGDGPEDIGLRPSTGTDMSVFDNFENPDPDLGHILEQLRRSLESMQANHDQVQGIDEAIKYAKVALDDVLFNHASSEQYDSL</sequence>
<feature type="compositionally biased region" description="Polar residues" evidence="2">
    <location>
        <begin position="24"/>
        <end position="36"/>
    </location>
</feature>
<dbReference type="Pfam" id="PF13094">
    <property type="entry name" value="CENP-Q"/>
    <property type="match status" value="1"/>
</dbReference>
<reference evidence="3" key="1">
    <citation type="journal article" date="2020" name="Stud. Mycol.">
        <title>101 Dothideomycetes genomes: a test case for predicting lifestyles and emergence of pathogens.</title>
        <authorList>
            <person name="Haridas S."/>
            <person name="Albert R."/>
            <person name="Binder M."/>
            <person name="Bloem J."/>
            <person name="Labutti K."/>
            <person name="Salamov A."/>
            <person name="Andreopoulos B."/>
            <person name="Baker S."/>
            <person name="Barry K."/>
            <person name="Bills G."/>
            <person name="Bluhm B."/>
            <person name="Cannon C."/>
            <person name="Castanera R."/>
            <person name="Culley D."/>
            <person name="Daum C."/>
            <person name="Ezra D."/>
            <person name="Gonzalez J."/>
            <person name="Henrissat B."/>
            <person name="Kuo A."/>
            <person name="Liang C."/>
            <person name="Lipzen A."/>
            <person name="Lutzoni F."/>
            <person name="Magnuson J."/>
            <person name="Mondo S."/>
            <person name="Nolan M."/>
            <person name="Ohm R."/>
            <person name="Pangilinan J."/>
            <person name="Park H.-J."/>
            <person name="Ramirez L."/>
            <person name="Alfaro M."/>
            <person name="Sun H."/>
            <person name="Tritt A."/>
            <person name="Yoshinaga Y."/>
            <person name="Zwiers L.-H."/>
            <person name="Turgeon B."/>
            <person name="Goodwin S."/>
            <person name="Spatafora J."/>
            <person name="Crous P."/>
            <person name="Grigoriev I."/>
        </authorList>
    </citation>
    <scope>NUCLEOTIDE SEQUENCE</scope>
    <source>
        <strain evidence="3">ATCC 74209</strain>
    </source>
</reference>
<protein>
    <recommendedName>
        <fullName evidence="5">CENP-Q, a CENPA-CAD centromere complex subunit-domain-containing protein</fullName>
    </recommendedName>
</protein>
<evidence type="ECO:0000256" key="2">
    <source>
        <dbReference type="SAM" id="MobiDB-lite"/>
    </source>
</evidence>
<dbReference type="AlphaFoldDB" id="A0A9P4JMG4"/>
<keyword evidence="1" id="KW-0175">Coiled coil</keyword>
<dbReference type="InterPro" id="IPR025212">
    <property type="entry name" value="CAD_CENP-Q"/>
</dbReference>
<evidence type="ECO:0008006" key="5">
    <source>
        <dbReference type="Google" id="ProtNLM"/>
    </source>
</evidence>
<dbReference type="OrthoDB" id="2420947at2759"/>